<dbReference type="InterPro" id="IPR004274">
    <property type="entry name" value="FCP1_dom"/>
</dbReference>
<organism evidence="2 3">
    <name type="scientific">Planoprotostelium fungivorum</name>
    <dbReference type="NCBI Taxonomy" id="1890364"/>
    <lineage>
        <taxon>Eukaryota</taxon>
        <taxon>Amoebozoa</taxon>
        <taxon>Evosea</taxon>
        <taxon>Variosea</taxon>
        <taxon>Cavosteliida</taxon>
        <taxon>Cavosteliaceae</taxon>
        <taxon>Planoprotostelium</taxon>
    </lineage>
</organism>
<dbReference type="SMART" id="SM00577">
    <property type="entry name" value="CPDc"/>
    <property type="match status" value="1"/>
</dbReference>
<dbReference type="InterPro" id="IPR023214">
    <property type="entry name" value="HAD_sf"/>
</dbReference>
<sequence length="275" mass="30836">MADVPSSITAQVSRDGKPTVALMNTNEQNNPTYQPDAEHRAAEKQSFFSTICCCFTSKRKILKEETSGPTKIPVNVEDPSFHPIIDESLLGQQPARVSGRKTLVLDLDETLVHSSFKPIPNPDFVVPIEIEDQVHKIYVAKRPHVETFLKAVGEKYEVVVFTAGVSKYAHAVLDLLDPTGICTGRLCREHCTVYRGNYVKDLNRLGRDIRHCIIVDNSPASYLFHTDNAVPVESWFDDESDRELLTLIPFFDQLSTVEDVRTALDEAKRNGVISH</sequence>
<dbReference type="InParanoid" id="A0A2P6MTL3"/>
<protein>
    <recommendedName>
        <fullName evidence="1">FCP1 homology domain-containing protein</fullName>
    </recommendedName>
</protein>
<feature type="domain" description="FCP1 homology" evidence="1">
    <location>
        <begin position="96"/>
        <end position="254"/>
    </location>
</feature>
<dbReference type="SUPFAM" id="SSF56784">
    <property type="entry name" value="HAD-like"/>
    <property type="match status" value="1"/>
</dbReference>
<dbReference type="AlphaFoldDB" id="A0A2P6MTL3"/>
<dbReference type="InterPro" id="IPR036412">
    <property type="entry name" value="HAD-like_sf"/>
</dbReference>
<dbReference type="Gene3D" id="3.40.50.1000">
    <property type="entry name" value="HAD superfamily/HAD-like"/>
    <property type="match status" value="1"/>
</dbReference>
<evidence type="ECO:0000313" key="2">
    <source>
        <dbReference type="EMBL" id="PRP75052.1"/>
    </source>
</evidence>
<accession>A0A2P6MTL3</accession>
<name>A0A2P6MTL3_9EUKA</name>
<dbReference type="CDD" id="cd07521">
    <property type="entry name" value="HAD_FCP1-like"/>
    <property type="match status" value="1"/>
</dbReference>
<dbReference type="GO" id="GO:0016791">
    <property type="term" value="F:phosphatase activity"/>
    <property type="evidence" value="ECO:0007669"/>
    <property type="project" value="InterPro"/>
</dbReference>
<gene>
    <name evidence="2" type="ORF">PROFUN_03888</name>
</gene>
<evidence type="ECO:0000313" key="3">
    <source>
        <dbReference type="Proteomes" id="UP000241769"/>
    </source>
</evidence>
<dbReference type="OrthoDB" id="28569at2759"/>
<dbReference type="FunCoup" id="A0A2P6MTL3">
    <property type="interactions" value="18"/>
</dbReference>
<reference evidence="2 3" key="1">
    <citation type="journal article" date="2018" name="Genome Biol. Evol.">
        <title>Multiple Roots of Fruiting Body Formation in Amoebozoa.</title>
        <authorList>
            <person name="Hillmann F."/>
            <person name="Forbes G."/>
            <person name="Novohradska S."/>
            <person name="Ferling I."/>
            <person name="Riege K."/>
            <person name="Groth M."/>
            <person name="Westermann M."/>
            <person name="Marz M."/>
            <person name="Spaller T."/>
            <person name="Winckler T."/>
            <person name="Schaap P."/>
            <person name="Glockner G."/>
        </authorList>
    </citation>
    <scope>NUCLEOTIDE SEQUENCE [LARGE SCALE GENOMIC DNA]</scope>
    <source>
        <strain evidence="2 3">Jena</strain>
    </source>
</reference>
<dbReference type="InterPro" id="IPR050365">
    <property type="entry name" value="TIM50"/>
</dbReference>
<keyword evidence="3" id="KW-1185">Reference proteome</keyword>
<comment type="caution">
    <text evidence="2">The sequence shown here is derived from an EMBL/GenBank/DDBJ whole genome shotgun (WGS) entry which is preliminary data.</text>
</comment>
<dbReference type="PANTHER" id="PTHR12210">
    <property type="entry name" value="DULLARD PROTEIN PHOSPHATASE"/>
    <property type="match status" value="1"/>
</dbReference>
<dbReference type="STRING" id="1890364.A0A2P6MTL3"/>
<proteinExistence type="predicted"/>
<dbReference type="Pfam" id="PF03031">
    <property type="entry name" value="NIF"/>
    <property type="match status" value="1"/>
</dbReference>
<dbReference type="PROSITE" id="PS50969">
    <property type="entry name" value="FCP1"/>
    <property type="match status" value="1"/>
</dbReference>
<dbReference type="NCBIfam" id="TIGR02251">
    <property type="entry name" value="HIF-SF_euk"/>
    <property type="match status" value="1"/>
</dbReference>
<dbReference type="InterPro" id="IPR011948">
    <property type="entry name" value="Dullard_phosphatase"/>
</dbReference>
<dbReference type="Proteomes" id="UP000241769">
    <property type="component" value="Unassembled WGS sequence"/>
</dbReference>
<evidence type="ECO:0000259" key="1">
    <source>
        <dbReference type="PROSITE" id="PS50969"/>
    </source>
</evidence>
<dbReference type="EMBL" id="MDYQ01000419">
    <property type="protein sequence ID" value="PRP75052.1"/>
    <property type="molecule type" value="Genomic_DNA"/>
</dbReference>
<dbReference type="FunFam" id="3.40.50.1000:FF:000093">
    <property type="entry name" value="NLI interacting factor-like phosphatase family protein"/>
    <property type="match status" value="1"/>
</dbReference>